<feature type="transmembrane region" description="Helical" evidence="1">
    <location>
        <begin position="6"/>
        <end position="24"/>
    </location>
</feature>
<keyword evidence="1" id="KW-0472">Membrane</keyword>
<organism evidence="2 3">
    <name type="scientific">Mucilaginibacter lappiensis</name>
    <dbReference type="NCBI Taxonomy" id="354630"/>
    <lineage>
        <taxon>Bacteria</taxon>
        <taxon>Pseudomonadati</taxon>
        <taxon>Bacteroidota</taxon>
        <taxon>Sphingobacteriia</taxon>
        <taxon>Sphingobacteriales</taxon>
        <taxon>Sphingobacteriaceae</taxon>
        <taxon>Mucilaginibacter</taxon>
    </lineage>
</organism>
<dbReference type="RefSeq" id="WP_076370878.1">
    <property type="nucleotide sequence ID" value="NZ_FTMG01000002.1"/>
</dbReference>
<sequence>MQNLFFVLPLVLIAFAIIAVVLFINNKKNIATRYDISKHDTETILVSPSRLTMLSVIMKGLGGLFLFVTLMSINDSINFKEGITYIILGLNVIILNVFVIGLRLFLRRNEVVQLQFEATALKYLSVDWRPKKAARYSCSYLIKNLHFYLIPICAT</sequence>
<dbReference type="EMBL" id="JACHCB010000002">
    <property type="protein sequence ID" value="MBB6108659.1"/>
    <property type="molecule type" value="Genomic_DNA"/>
</dbReference>
<name>A0ABR6PHD5_9SPHI</name>
<feature type="transmembrane region" description="Helical" evidence="1">
    <location>
        <begin position="51"/>
        <end position="73"/>
    </location>
</feature>
<dbReference type="Proteomes" id="UP000541583">
    <property type="component" value="Unassembled WGS sequence"/>
</dbReference>
<keyword evidence="1" id="KW-1133">Transmembrane helix</keyword>
<protein>
    <submittedName>
        <fullName evidence="2">Uncharacterized protein</fullName>
    </submittedName>
</protein>
<comment type="caution">
    <text evidence="2">The sequence shown here is derived from an EMBL/GenBank/DDBJ whole genome shotgun (WGS) entry which is preliminary data.</text>
</comment>
<evidence type="ECO:0000256" key="1">
    <source>
        <dbReference type="SAM" id="Phobius"/>
    </source>
</evidence>
<gene>
    <name evidence="2" type="ORF">HDF23_001394</name>
</gene>
<keyword evidence="1" id="KW-0812">Transmembrane</keyword>
<evidence type="ECO:0000313" key="2">
    <source>
        <dbReference type="EMBL" id="MBB6108659.1"/>
    </source>
</evidence>
<reference evidence="2 3" key="1">
    <citation type="submission" date="2020-08" db="EMBL/GenBank/DDBJ databases">
        <title>Genomic Encyclopedia of Type Strains, Phase IV (KMG-V): Genome sequencing to study the core and pangenomes of soil and plant-associated prokaryotes.</title>
        <authorList>
            <person name="Whitman W."/>
        </authorList>
    </citation>
    <scope>NUCLEOTIDE SEQUENCE [LARGE SCALE GENOMIC DNA]</scope>
    <source>
        <strain evidence="2 3">ANJLi2</strain>
    </source>
</reference>
<accession>A0ABR6PHD5</accession>
<feature type="transmembrane region" description="Helical" evidence="1">
    <location>
        <begin position="85"/>
        <end position="106"/>
    </location>
</feature>
<proteinExistence type="predicted"/>
<keyword evidence="3" id="KW-1185">Reference proteome</keyword>
<evidence type="ECO:0000313" key="3">
    <source>
        <dbReference type="Proteomes" id="UP000541583"/>
    </source>
</evidence>